<protein>
    <recommendedName>
        <fullName evidence="4">DUF4440 domain-containing protein</fullName>
    </recommendedName>
</protein>
<dbReference type="Proteomes" id="UP000317839">
    <property type="component" value="Unassembled WGS sequence"/>
</dbReference>
<proteinExistence type="predicted"/>
<comment type="caution">
    <text evidence="2">The sequence shown here is derived from an EMBL/GenBank/DDBJ whole genome shotgun (WGS) entry which is preliminary data.</text>
</comment>
<dbReference type="RefSeq" id="WP_142942660.1">
    <property type="nucleotide sequence ID" value="NZ_VIKR01000003.1"/>
</dbReference>
<organism evidence="2 3">
    <name type="scientific">Aliikangiella marina</name>
    <dbReference type="NCBI Taxonomy" id="1712262"/>
    <lineage>
        <taxon>Bacteria</taxon>
        <taxon>Pseudomonadati</taxon>
        <taxon>Pseudomonadota</taxon>
        <taxon>Gammaproteobacteria</taxon>
        <taxon>Oceanospirillales</taxon>
        <taxon>Pleioneaceae</taxon>
        <taxon>Aliikangiella</taxon>
    </lineage>
</organism>
<keyword evidence="3" id="KW-1185">Reference proteome</keyword>
<feature type="signal peptide" evidence="1">
    <location>
        <begin position="1"/>
        <end position="20"/>
    </location>
</feature>
<dbReference type="EMBL" id="VIKR01000003">
    <property type="protein sequence ID" value="TQV73953.1"/>
    <property type="molecule type" value="Genomic_DNA"/>
</dbReference>
<keyword evidence="1" id="KW-0732">Signal</keyword>
<reference evidence="2 3" key="1">
    <citation type="submission" date="2019-06" db="EMBL/GenBank/DDBJ databases">
        <title>Draft genome of Aliikangiella marina GYP-15.</title>
        <authorList>
            <person name="Wang G."/>
        </authorList>
    </citation>
    <scope>NUCLEOTIDE SEQUENCE [LARGE SCALE GENOMIC DNA]</scope>
    <source>
        <strain evidence="2 3">GYP-15</strain>
    </source>
</reference>
<evidence type="ECO:0008006" key="4">
    <source>
        <dbReference type="Google" id="ProtNLM"/>
    </source>
</evidence>
<dbReference type="AlphaFoldDB" id="A0A545T9Q8"/>
<evidence type="ECO:0000256" key="1">
    <source>
        <dbReference type="SAM" id="SignalP"/>
    </source>
</evidence>
<name>A0A545T9Q8_9GAMM</name>
<gene>
    <name evidence="2" type="ORF">FLL45_13910</name>
</gene>
<feature type="chain" id="PRO_5021934120" description="DUF4440 domain-containing protein" evidence="1">
    <location>
        <begin position="21"/>
        <end position="170"/>
    </location>
</feature>
<sequence>MKTKYLLGLFVLLIFTSFVAADTVNPTEKSKTIKSQQAIQGGKSKLEAFSEPNRDSLLPEAEAVKGMNCSLASSKVDPKLLSFIKENAPRIQKDNLQLTNGYVSIFGGDIEIGAEEVLIWDRSVEKPTNFFGIRKEPGGEIIFRKIFISAVNSKWVCFENEMALTIKEKE</sequence>
<evidence type="ECO:0000313" key="2">
    <source>
        <dbReference type="EMBL" id="TQV73953.1"/>
    </source>
</evidence>
<accession>A0A545T9Q8</accession>
<evidence type="ECO:0000313" key="3">
    <source>
        <dbReference type="Proteomes" id="UP000317839"/>
    </source>
</evidence>